<accession>A0A923L1M7</accession>
<dbReference type="PANTHER" id="PTHR43312">
    <property type="entry name" value="D-THREO-ALDOSE 1-DEHYDROGENASE"/>
    <property type="match status" value="1"/>
</dbReference>
<sequence length="385" mass="42176">MRYRALGNTGLQVSEIGLGAEWLERHNAQEVKEVIDACEAAGINILDCWMAEPNVRSNIGAAIRGRRDRWIIQGHVGSTWQNGQYVRTRDLTKAKPAFEDLLSRLGTDYVDLGMIHFVDAEAEFDQIMNGEFIEYMRSLKQSGAVRHIGMSTHNPHVARKAALCGEIEMLLFSVNPAFDLLPGSEDMNAYFAEEYDEGLHRIAPEREELYRICERRGVGITVMKGYAGGRLFDASASPFGIALTPVQCLHYALTRPAVASVMAGFDTPEHVRAAVAYETAGEEEKDYATALAKAPRHAYAAGQCTYCGHCAPCPAGIDIAMVNKLYDLAVLHDDVPATVPAHYGQLEAKASACIGCRACESRCPFGVQVAERMQKAAALFESAAR</sequence>
<evidence type="ECO:0000256" key="3">
    <source>
        <dbReference type="ARBA" id="ARBA00023014"/>
    </source>
</evidence>
<dbReference type="AlphaFoldDB" id="A0A923L1M7"/>
<protein>
    <submittedName>
        <fullName evidence="5">Aldo/keto reductase</fullName>
    </submittedName>
</protein>
<comment type="caution">
    <text evidence="5">The sequence shown here is derived from an EMBL/GenBank/DDBJ whole genome shotgun (WGS) entry which is preliminary data.</text>
</comment>
<dbReference type="GO" id="GO:0046872">
    <property type="term" value="F:metal ion binding"/>
    <property type="evidence" value="ECO:0007669"/>
    <property type="project" value="UniProtKB-KW"/>
</dbReference>
<feature type="domain" description="4Fe-4S ferredoxin-type" evidence="4">
    <location>
        <begin position="344"/>
        <end position="373"/>
    </location>
</feature>
<organism evidence="5 6">
    <name type="scientific">Anaerofilum hominis</name>
    <dbReference type="NCBI Taxonomy" id="2763016"/>
    <lineage>
        <taxon>Bacteria</taxon>
        <taxon>Bacillati</taxon>
        <taxon>Bacillota</taxon>
        <taxon>Clostridia</taxon>
        <taxon>Eubacteriales</taxon>
        <taxon>Oscillospiraceae</taxon>
        <taxon>Anaerofilum</taxon>
    </lineage>
</organism>
<evidence type="ECO:0000259" key="4">
    <source>
        <dbReference type="PROSITE" id="PS51379"/>
    </source>
</evidence>
<dbReference type="InterPro" id="IPR036812">
    <property type="entry name" value="NAD(P)_OxRdtase_dom_sf"/>
</dbReference>
<dbReference type="Proteomes" id="UP000659630">
    <property type="component" value="Unassembled WGS sequence"/>
</dbReference>
<dbReference type="RefSeq" id="WP_186888272.1">
    <property type="nucleotide sequence ID" value="NZ_JACONZ010000003.1"/>
</dbReference>
<dbReference type="Pfam" id="PF00248">
    <property type="entry name" value="Aldo_ket_red"/>
    <property type="match status" value="1"/>
</dbReference>
<dbReference type="EMBL" id="JACONZ010000003">
    <property type="protein sequence ID" value="MBC5581918.1"/>
    <property type="molecule type" value="Genomic_DNA"/>
</dbReference>
<keyword evidence="2" id="KW-0408">Iron</keyword>
<keyword evidence="6" id="KW-1185">Reference proteome</keyword>
<name>A0A923L1M7_9FIRM</name>
<gene>
    <name evidence="5" type="ORF">H8S23_10390</name>
</gene>
<dbReference type="PANTHER" id="PTHR43312:SF1">
    <property type="entry name" value="NADP-DEPENDENT OXIDOREDUCTASE DOMAIN-CONTAINING PROTEIN"/>
    <property type="match status" value="1"/>
</dbReference>
<evidence type="ECO:0000256" key="1">
    <source>
        <dbReference type="ARBA" id="ARBA00022723"/>
    </source>
</evidence>
<dbReference type="InterPro" id="IPR017896">
    <property type="entry name" value="4Fe4S_Fe-S-bd"/>
</dbReference>
<dbReference type="PROSITE" id="PS00198">
    <property type="entry name" value="4FE4S_FER_1"/>
    <property type="match status" value="1"/>
</dbReference>
<dbReference type="InterPro" id="IPR053135">
    <property type="entry name" value="AKR2_Oxidoreductase"/>
</dbReference>
<dbReference type="SUPFAM" id="SSF46548">
    <property type="entry name" value="alpha-helical ferredoxin"/>
    <property type="match status" value="1"/>
</dbReference>
<evidence type="ECO:0000256" key="2">
    <source>
        <dbReference type="ARBA" id="ARBA00023004"/>
    </source>
</evidence>
<keyword evidence="1" id="KW-0479">Metal-binding</keyword>
<dbReference type="InterPro" id="IPR023210">
    <property type="entry name" value="NADP_OxRdtase_dom"/>
</dbReference>
<evidence type="ECO:0000313" key="5">
    <source>
        <dbReference type="EMBL" id="MBC5581918.1"/>
    </source>
</evidence>
<dbReference type="CDD" id="cd19100">
    <property type="entry name" value="AKR_unchar"/>
    <property type="match status" value="1"/>
</dbReference>
<dbReference type="PROSITE" id="PS51379">
    <property type="entry name" value="4FE4S_FER_2"/>
    <property type="match status" value="1"/>
</dbReference>
<evidence type="ECO:0000313" key="6">
    <source>
        <dbReference type="Proteomes" id="UP000659630"/>
    </source>
</evidence>
<dbReference type="Gene3D" id="3.20.20.100">
    <property type="entry name" value="NADP-dependent oxidoreductase domain"/>
    <property type="match status" value="1"/>
</dbReference>
<dbReference type="InterPro" id="IPR017900">
    <property type="entry name" value="4Fe4S_Fe_S_CS"/>
</dbReference>
<keyword evidence="3" id="KW-0411">Iron-sulfur</keyword>
<dbReference type="SUPFAM" id="SSF51430">
    <property type="entry name" value="NAD(P)-linked oxidoreductase"/>
    <property type="match status" value="1"/>
</dbReference>
<dbReference type="GO" id="GO:0051536">
    <property type="term" value="F:iron-sulfur cluster binding"/>
    <property type="evidence" value="ECO:0007669"/>
    <property type="project" value="UniProtKB-KW"/>
</dbReference>
<proteinExistence type="predicted"/>
<reference evidence="5" key="1">
    <citation type="submission" date="2020-08" db="EMBL/GenBank/DDBJ databases">
        <title>Genome public.</title>
        <authorList>
            <person name="Liu C."/>
            <person name="Sun Q."/>
        </authorList>
    </citation>
    <scope>NUCLEOTIDE SEQUENCE</scope>
    <source>
        <strain evidence="5">BX8</strain>
    </source>
</reference>